<keyword evidence="1" id="KW-0472">Membrane</keyword>
<evidence type="ECO:0000313" key="3">
    <source>
        <dbReference type="Proteomes" id="UP000051302"/>
    </source>
</evidence>
<keyword evidence="1" id="KW-1133">Transmembrane helix</keyword>
<gene>
    <name evidence="2" type="ORF">FD31_GL001840</name>
</gene>
<sequence length="193" mass="20879">MTNVGKNNELIVITEGAIITALALALSFVPHTTGVSAIEFVYGLIPMAIYALRRGLRAGLIAGLVWGIADMLLFGISKGSVLNPLQGFVEFPVAFCVVGLVGLGSKPVKDAINRGKNAMGLILFYSAIGFFAKYFFHFLAGGIYWGMYAPKNMNPWIYSLVINGGSFVANMIMLTVLVIVLNRVFKQLIIVKN</sequence>
<feature type="transmembrane region" description="Helical" evidence="1">
    <location>
        <begin position="35"/>
        <end position="52"/>
    </location>
</feature>
<dbReference type="GO" id="GO:0015234">
    <property type="term" value="F:thiamine transmembrane transporter activity"/>
    <property type="evidence" value="ECO:0007669"/>
    <property type="project" value="InterPro"/>
</dbReference>
<feature type="transmembrane region" description="Helical" evidence="1">
    <location>
        <begin position="117"/>
        <end position="136"/>
    </location>
</feature>
<feature type="transmembrane region" description="Helical" evidence="1">
    <location>
        <begin position="88"/>
        <end position="105"/>
    </location>
</feature>
<protein>
    <submittedName>
        <fullName evidence="2">Proton-coupled thiamine transporter</fullName>
    </submittedName>
</protein>
<feature type="transmembrane region" description="Helical" evidence="1">
    <location>
        <begin position="12"/>
        <end position="29"/>
    </location>
</feature>
<accession>A0A0R1W996</accession>
<feature type="transmembrane region" description="Helical" evidence="1">
    <location>
        <begin position="156"/>
        <end position="181"/>
    </location>
</feature>
<dbReference type="InterPro" id="IPR012651">
    <property type="entry name" value="Thia_Transptr_ThiT"/>
</dbReference>
<comment type="caution">
    <text evidence="2">The sequence shown here is derived from an EMBL/GenBank/DDBJ whole genome shotgun (WGS) entry which is preliminary data.</text>
</comment>
<dbReference type="RefSeq" id="WP_057893113.1">
    <property type="nucleotide sequence ID" value="NZ_AZFV01000039.1"/>
</dbReference>
<dbReference type="PATRIC" id="fig|1423774.3.peg.1913"/>
<reference evidence="2 3" key="1">
    <citation type="journal article" date="2015" name="Genome Announc.">
        <title>Expanding the biotechnology potential of lactobacilli through comparative genomics of 213 strains and associated genera.</title>
        <authorList>
            <person name="Sun Z."/>
            <person name="Harris H.M."/>
            <person name="McCann A."/>
            <person name="Guo C."/>
            <person name="Argimon S."/>
            <person name="Zhang W."/>
            <person name="Yang X."/>
            <person name="Jeffery I.B."/>
            <person name="Cooney J.C."/>
            <person name="Kagawa T.F."/>
            <person name="Liu W."/>
            <person name="Song Y."/>
            <person name="Salvetti E."/>
            <person name="Wrobel A."/>
            <person name="Rasinkangas P."/>
            <person name="Parkhill J."/>
            <person name="Rea M.C."/>
            <person name="O'Sullivan O."/>
            <person name="Ritari J."/>
            <person name="Douillard F.P."/>
            <person name="Paul Ross R."/>
            <person name="Yang R."/>
            <person name="Briner A.E."/>
            <person name="Felis G.E."/>
            <person name="de Vos W.M."/>
            <person name="Barrangou R."/>
            <person name="Klaenhammer T.R."/>
            <person name="Caufield P.W."/>
            <person name="Cui Y."/>
            <person name="Zhang H."/>
            <person name="O'Toole P.W."/>
        </authorList>
    </citation>
    <scope>NUCLEOTIDE SEQUENCE [LARGE SCALE GENOMIC DNA]</scope>
    <source>
        <strain evidence="2 3">DSM 16982</strain>
    </source>
</reference>
<dbReference type="EMBL" id="AZFV01000039">
    <property type="protein sequence ID" value="KRM14465.1"/>
    <property type="molecule type" value="Genomic_DNA"/>
</dbReference>
<dbReference type="GO" id="GO:0005886">
    <property type="term" value="C:plasma membrane"/>
    <property type="evidence" value="ECO:0007669"/>
    <property type="project" value="InterPro"/>
</dbReference>
<evidence type="ECO:0000313" key="2">
    <source>
        <dbReference type="EMBL" id="KRM14465.1"/>
    </source>
</evidence>
<name>A0A0R1W996_9LACO</name>
<dbReference type="Gene3D" id="1.10.1760.20">
    <property type="match status" value="1"/>
</dbReference>
<evidence type="ECO:0000256" key="1">
    <source>
        <dbReference type="SAM" id="Phobius"/>
    </source>
</evidence>
<dbReference type="Pfam" id="PF09515">
    <property type="entry name" value="Thia_YuaJ"/>
    <property type="match status" value="1"/>
</dbReference>
<dbReference type="STRING" id="1423774.FD31_GL001840"/>
<keyword evidence="3" id="KW-1185">Reference proteome</keyword>
<keyword evidence="1" id="KW-0812">Transmembrane</keyword>
<proteinExistence type="predicted"/>
<feature type="transmembrane region" description="Helical" evidence="1">
    <location>
        <begin position="59"/>
        <end position="76"/>
    </location>
</feature>
<organism evidence="2 3">
    <name type="scientific">Companilactobacillus nantensis DSM 16982</name>
    <dbReference type="NCBI Taxonomy" id="1423774"/>
    <lineage>
        <taxon>Bacteria</taxon>
        <taxon>Bacillati</taxon>
        <taxon>Bacillota</taxon>
        <taxon>Bacilli</taxon>
        <taxon>Lactobacillales</taxon>
        <taxon>Lactobacillaceae</taxon>
        <taxon>Companilactobacillus</taxon>
    </lineage>
</organism>
<dbReference type="Proteomes" id="UP000051302">
    <property type="component" value="Unassembled WGS sequence"/>
</dbReference>
<dbReference type="AlphaFoldDB" id="A0A0R1W996"/>
<dbReference type="NCBIfam" id="TIGR02357">
    <property type="entry name" value="ECF_ThiT_YuaJ"/>
    <property type="match status" value="1"/>
</dbReference>